<dbReference type="SUPFAM" id="SSF81296">
    <property type="entry name" value="E set domains"/>
    <property type="match status" value="1"/>
</dbReference>
<dbReference type="InterPro" id="IPR027370">
    <property type="entry name" value="Znf-RING_euk"/>
</dbReference>
<dbReference type="Gene3D" id="2.120.10.30">
    <property type="entry name" value="TolB, C-terminal domain"/>
    <property type="match status" value="2"/>
</dbReference>
<feature type="domain" description="RING-type" evidence="10">
    <location>
        <begin position="9"/>
        <end position="49"/>
    </location>
</feature>
<dbReference type="InterPro" id="IPR017868">
    <property type="entry name" value="Filamin/ABP280_repeat-like"/>
</dbReference>
<feature type="domain" description="B box-type" evidence="11">
    <location>
        <begin position="154"/>
        <end position="191"/>
    </location>
</feature>
<keyword evidence="5 7" id="KW-0863">Zinc-finger</keyword>
<evidence type="ECO:0000313" key="12">
    <source>
        <dbReference type="EMBL" id="CAI8001636.1"/>
    </source>
</evidence>
<dbReference type="PANTHER" id="PTHR25462">
    <property type="entry name" value="BONUS, ISOFORM C-RELATED"/>
    <property type="match status" value="1"/>
</dbReference>
<organism evidence="12 13">
    <name type="scientific">Geodia barretti</name>
    <name type="common">Barrett's horny sponge</name>
    <dbReference type="NCBI Taxonomy" id="519541"/>
    <lineage>
        <taxon>Eukaryota</taxon>
        <taxon>Metazoa</taxon>
        <taxon>Porifera</taxon>
        <taxon>Demospongiae</taxon>
        <taxon>Heteroscleromorpha</taxon>
        <taxon>Tetractinellida</taxon>
        <taxon>Astrophorina</taxon>
        <taxon>Geodiidae</taxon>
        <taxon>Geodia</taxon>
    </lineage>
</organism>
<proteinExistence type="inferred from homology"/>
<evidence type="ECO:0000256" key="7">
    <source>
        <dbReference type="PROSITE-ProRule" id="PRU00024"/>
    </source>
</evidence>
<evidence type="ECO:0000256" key="6">
    <source>
        <dbReference type="ARBA" id="ARBA00022833"/>
    </source>
</evidence>
<dbReference type="SMART" id="SM00184">
    <property type="entry name" value="RING"/>
    <property type="match status" value="1"/>
</dbReference>
<dbReference type="InterPro" id="IPR047153">
    <property type="entry name" value="TRIM45/56/19-like"/>
</dbReference>
<keyword evidence="6" id="KW-0862">Zinc</keyword>
<dbReference type="PROSITE" id="PS51125">
    <property type="entry name" value="NHL"/>
    <property type="match status" value="1"/>
</dbReference>
<dbReference type="PANTHER" id="PTHR25462:SF296">
    <property type="entry name" value="MEIOTIC P26, ISOFORM F"/>
    <property type="match status" value="1"/>
</dbReference>
<dbReference type="PROSITE" id="PS50119">
    <property type="entry name" value="ZF_BBOX"/>
    <property type="match status" value="2"/>
</dbReference>
<dbReference type="InterPro" id="IPR001258">
    <property type="entry name" value="NHL_repeat"/>
</dbReference>
<dbReference type="Gene3D" id="3.30.160.60">
    <property type="entry name" value="Classic Zinc Finger"/>
    <property type="match status" value="1"/>
</dbReference>
<dbReference type="GO" id="GO:0008270">
    <property type="term" value="F:zinc ion binding"/>
    <property type="evidence" value="ECO:0007669"/>
    <property type="project" value="UniProtKB-KW"/>
</dbReference>
<evidence type="ECO:0000256" key="8">
    <source>
        <dbReference type="PROSITE-ProRule" id="PRU00087"/>
    </source>
</evidence>
<dbReference type="AlphaFoldDB" id="A0AA35W4C2"/>
<evidence type="ECO:0000256" key="3">
    <source>
        <dbReference type="ARBA" id="ARBA00022723"/>
    </source>
</evidence>
<keyword evidence="3" id="KW-0479">Metal-binding</keyword>
<dbReference type="InterPro" id="IPR001298">
    <property type="entry name" value="Filamin/ABP280_rpt"/>
</dbReference>
<accession>A0AA35W4C2</accession>
<dbReference type="InterPro" id="IPR014756">
    <property type="entry name" value="Ig_E-set"/>
</dbReference>
<dbReference type="SUPFAM" id="SSF57850">
    <property type="entry name" value="RING/U-box"/>
    <property type="match status" value="1"/>
</dbReference>
<keyword evidence="2" id="KW-0597">Phosphoprotein</keyword>
<evidence type="ECO:0000256" key="5">
    <source>
        <dbReference type="ARBA" id="ARBA00022771"/>
    </source>
</evidence>
<comment type="caution">
    <text evidence="12">The sequence shown here is derived from an EMBL/GenBank/DDBJ whole genome shotgun (WGS) entry which is preliminary data.</text>
</comment>
<dbReference type="InterPro" id="IPR001841">
    <property type="entry name" value="Znf_RING"/>
</dbReference>
<gene>
    <name evidence="12" type="ORF">GBAR_LOCUS3230</name>
</gene>
<feature type="domain" description="B box-type" evidence="11">
    <location>
        <begin position="88"/>
        <end position="136"/>
    </location>
</feature>
<evidence type="ECO:0000259" key="11">
    <source>
        <dbReference type="PROSITE" id="PS50119"/>
    </source>
</evidence>
<dbReference type="PROSITE" id="PS00518">
    <property type="entry name" value="ZF_RING_1"/>
    <property type="match status" value="1"/>
</dbReference>
<reference evidence="12" key="1">
    <citation type="submission" date="2023-03" db="EMBL/GenBank/DDBJ databases">
        <authorList>
            <person name="Steffen K."/>
            <person name="Cardenas P."/>
        </authorList>
    </citation>
    <scope>NUCLEOTIDE SEQUENCE</scope>
</reference>
<dbReference type="EMBL" id="CASHTH010000445">
    <property type="protein sequence ID" value="CAI8001636.1"/>
    <property type="molecule type" value="Genomic_DNA"/>
</dbReference>
<evidence type="ECO:0000256" key="1">
    <source>
        <dbReference type="ARBA" id="ARBA00008518"/>
    </source>
</evidence>
<dbReference type="PROSITE" id="PS50089">
    <property type="entry name" value="ZF_RING_2"/>
    <property type="match status" value="1"/>
</dbReference>
<dbReference type="Gene3D" id="3.30.40.10">
    <property type="entry name" value="Zinc/RING finger domain, C3HC4 (zinc finger)"/>
    <property type="match status" value="1"/>
</dbReference>
<feature type="repeat" description="Filamin" evidence="8">
    <location>
        <begin position="356"/>
        <end position="459"/>
    </location>
</feature>
<keyword evidence="13" id="KW-1185">Reference proteome</keyword>
<dbReference type="SUPFAM" id="SSF57845">
    <property type="entry name" value="B-box zinc-binding domain"/>
    <property type="match status" value="1"/>
</dbReference>
<evidence type="ECO:0000256" key="2">
    <source>
        <dbReference type="ARBA" id="ARBA00022553"/>
    </source>
</evidence>
<evidence type="ECO:0000256" key="9">
    <source>
        <dbReference type="PROSITE-ProRule" id="PRU00504"/>
    </source>
</evidence>
<dbReference type="InterPro" id="IPR013083">
    <property type="entry name" value="Znf_RING/FYVE/PHD"/>
</dbReference>
<dbReference type="SMART" id="SM00557">
    <property type="entry name" value="IG_FLMN"/>
    <property type="match status" value="1"/>
</dbReference>
<protein>
    <submittedName>
        <fullName evidence="12">E3 ubiquitin-protein ligase TRIM71</fullName>
    </submittedName>
</protein>
<dbReference type="InterPro" id="IPR017907">
    <property type="entry name" value="Znf_RING_CS"/>
</dbReference>
<sequence>MASPNTAKCTVCSNLFQDPRMLKCLHTFCLQCIKKESERQGAKEELKCPFRACGEKVAIPKGGIEALPLDQRKAHEAEKFRYGEKLQSGKELCDVCVRKEGPAVAFCVNCCEFLCGLCETHHRSARKTQKHEVVTVSEEKKENESYDLDKAFSDPPVPCTKHKDEVLKFYCEACDELICRDCMELSHNEHRSKCDRIEAVATCAMESLQSCAKDSPGAVDAVKAAIALCKKAMAKIDSRKNEVDEMIQKSLNNVREALLTQNEEMWMGKTAKLKMQVEALKKVGDDLTYALSLIESAKFCTPAQQLSTKQVVAERVEELMKRYHYSERIPLESAHFLTKIADEDVIHQMIDLGQITGGSHAQSCTCDAGFVPRAVVGRERTVKVTARGASGQPFSYGKETVTAQLSRLESNELSMHCQTTDHGDGTYSLAFTAQSAGFYEFQVKSSGHEIQGSPLYFTAREPQPTPYDALTSKVVFGTYTNAWDVAFTENGTMAVAERGYHTVSLFSVDGTRLHTFGKCGSGGSGNDYFNCPSGIAIIGDEMYVAEDGNHRVQKINISGRQHVVNFGSNGKGNDQFTNPRGICIHPEGKLFVADFSNNRVQVLNLDGTFVHSITGDPQNEESKFKNPWGLAFDPQGYLHIAAQGSKCIKVYTSEGQYVKSYGENVINNPAGIAVDEEGYVAISNSSDRLWIYNPDHTHIVNTIQNLSGPVGIACDNKGVFWIAESGNSRVLTLQ</sequence>
<dbReference type="Proteomes" id="UP001174909">
    <property type="component" value="Unassembled WGS sequence"/>
</dbReference>
<comment type="similarity">
    <text evidence="1">Belongs to the TRIM/RBCC family.</text>
</comment>
<dbReference type="InterPro" id="IPR011042">
    <property type="entry name" value="6-blade_b-propeller_TolB-like"/>
</dbReference>
<evidence type="ECO:0000256" key="4">
    <source>
        <dbReference type="ARBA" id="ARBA00022737"/>
    </source>
</evidence>
<dbReference type="Pfam" id="PF01436">
    <property type="entry name" value="NHL"/>
    <property type="match status" value="1"/>
</dbReference>
<dbReference type="Gene3D" id="2.60.40.10">
    <property type="entry name" value="Immunoglobulins"/>
    <property type="match status" value="1"/>
</dbReference>
<evidence type="ECO:0000313" key="13">
    <source>
        <dbReference type="Proteomes" id="UP001174909"/>
    </source>
</evidence>
<dbReference type="CDD" id="cd05819">
    <property type="entry name" value="NHL"/>
    <property type="match status" value="1"/>
</dbReference>
<dbReference type="Pfam" id="PF00630">
    <property type="entry name" value="Filamin"/>
    <property type="match status" value="1"/>
</dbReference>
<dbReference type="SUPFAM" id="SSF101898">
    <property type="entry name" value="NHL repeat"/>
    <property type="match status" value="1"/>
</dbReference>
<evidence type="ECO:0000259" key="10">
    <source>
        <dbReference type="PROSITE" id="PS50089"/>
    </source>
</evidence>
<feature type="repeat" description="NHL" evidence="9">
    <location>
        <begin position="566"/>
        <end position="606"/>
    </location>
</feature>
<dbReference type="InterPro" id="IPR013783">
    <property type="entry name" value="Ig-like_fold"/>
</dbReference>
<dbReference type="SMART" id="SM00336">
    <property type="entry name" value="BBOX"/>
    <property type="match status" value="2"/>
</dbReference>
<dbReference type="Pfam" id="PF13445">
    <property type="entry name" value="zf-RING_UBOX"/>
    <property type="match status" value="1"/>
</dbReference>
<dbReference type="InterPro" id="IPR000315">
    <property type="entry name" value="Znf_B-box"/>
</dbReference>
<name>A0AA35W4C2_GEOBA</name>
<keyword evidence="4" id="KW-0677">Repeat</keyword>
<dbReference type="PROSITE" id="PS50194">
    <property type="entry name" value="FILAMIN_REPEAT"/>
    <property type="match status" value="1"/>
</dbReference>
<dbReference type="Pfam" id="PF00643">
    <property type="entry name" value="zf-B_box"/>
    <property type="match status" value="1"/>
</dbReference>